<feature type="compositionally biased region" description="Polar residues" evidence="1">
    <location>
        <begin position="233"/>
        <end position="244"/>
    </location>
</feature>
<dbReference type="EMBL" id="JAHLFP010000066">
    <property type="protein sequence ID" value="MBU3806693.1"/>
    <property type="molecule type" value="Genomic_DNA"/>
</dbReference>
<dbReference type="Proteomes" id="UP000713596">
    <property type="component" value="Unassembled WGS sequence"/>
</dbReference>
<evidence type="ECO:0000256" key="2">
    <source>
        <dbReference type="SAM" id="Phobius"/>
    </source>
</evidence>
<feature type="compositionally biased region" description="Low complexity" evidence="1">
    <location>
        <begin position="265"/>
        <end position="302"/>
    </location>
</feature>
<reference evidence="4" key="1">
    <citation type="journal article" date="2021" name="PeerJ">
        <title>Extensive microbial diversity within the chicken gut microbiome revealed by metagenomics and culture.</title>
        <authorList>
            <person name="Gilroy R."/>
            <person name="Ravi A."/>
            <person name="Getino M."/>
            <person name="Pursley I."/>
            <person name="Horton D.L."/>
            <person name="Alikhan N.F."/>
            <person name="Baker D."/>
            <person name="Gharbi K."/>
            <person name="Hall N."/>
            <person name="Watson M."/>
            <person name="Adriaenssens E.M."/>
            <person name="Foster-Nyarko E."/>
            <person name="Jarju S."/>
            <person name="Secka A."/>
            <person name="Antonio M."/>
            <person name="Oren A."/>
            <person name="Chaudhuri R.R."/>
            <person name="La Ragione R."/>
            <person name="Hildebrand F."/>
            <person name="Pallen M.J."/>
        </authorList>
    </citation>
    <scope>NUCLEOTIDE SEQUENCE</scope>
    <source>
        <strain evidence="4">B5_2728</strain>
    </source>
</reference>
<keyword evidence="2" id="KW-1133">Transmembrane helix</keyword>
<dbReference type="AlphaFoldDB" id="A0A948WV07"/>
<evidence type="ECO:0000313" key="5">
    <source>
        <dbReference type="Proteomes" id="UP000713596"/>
    </source>
</evidence>
<evidence type="ECO:0000256" key="3">
    <source>
        <dbReference type="SAM" id="SignalP"/>
    </source>
</evidence>
<evidence type="ECO:0000313" key="4">
    <source>
        <dbReference type="EMBL" id="MBU3806693.1"/>
    </source>
</evidence>
<keyword evidence="3" id="KW-0732">Signal</keyword>
<reference evidence="4" key="2">
    <citation type="submission" date="2021-04" db="EMBL/GenBank/DDBJ databases">
        <authorList>
            <person name="Gilroy R."/>
        </authorList>
    </citation>
    <scope>NUCLEOTIDE SEQUENCE</scope>
    <source>
        <strain evidence="4">B5_2728</strain>
    </source>
</reference>
<accession>A0A948WV07</accession>
<evidence type="ECO:0000256" key="1">
    <source>
        <dbReference type="SAM" id="MobiDB-lite"/>
    </source>
</evidence>
<comment type="caution">
    <text evidence="4">The sequence shown here is derived from an EMBL/GenBank/DDBJ whole genome shotgun (WGS) entry which is preliminary data.</text>
</comment>
<feature type="transmembrane region" description="Helical" evidence="2">
    <location>
        <begin position="319"/>
        <end position="339"/>
    </location>
</feature>
<feature type="chain" id="PRO_5037308095" description="Cohesin domain-containing protein" evidence="3">
    <location>
        <begin position="25"/>
        <end position="345"/>
    </location>
</feature>
<keyword evidence="2" id="KW-0812">Transmembrane</keyword>
<name>A0A948WV07_9FIRM</name>
<sequence length="345" mass="34814">MNKQIKGLCAALLLSLALPLQALAATDAATTFQSSGDQAQVTVALNNSGAGEDINALQMELDVQVVAGSLDQAEVSFVFDEALPGTIQRYDYDESNQVLTVYVAGAEDSIFSKDTVTLGTIQVTSTNEDYLEVSVSAGGMEQKDDHSGLILISGGTSTVYPTMQQQNTVLTSGKLSPEQPEVTPTSAPSATATPAPGVQQTPAPTAAPGATATPAPGVTTPEATATPNAPATSQEQGGSNQSGTAVVPSTGGAVAPAKPSTGKKPVASSSSEVVDSSEVASSEPAASSSEVASEEPASSSQPESEETTAQQEKSSVNPLLIAAGVVAVLAVVALVVILMRRPTEQ</sequence>
<feature type="compositionally biased region" description="Low complexity" evidence="1">
    <location>
        <begin position="183"/>
        <end position="232"/>
    </location>
</feature>
<keyword evidence="2" id="KW-0472">Membrane</keyword>
<evidence type="ECO:0008006" key="6">
    <source>
        <dbReference type="Google" id="ProtNLM"/>
    </source>
</evidence>
<proteinExistence type="predicted"/>
<organism evidence="4 5">
    <name type="scientific">Candidatus Allofournierella pullistercoris</name>
    <dbReference type="NCBI Taxonomy" id="2838597"/>
    <lineage>
        <taxon>Bacteria</taxon>
        <taxon>Bacillati</taxon>
        <taxon>Bacillota</taxon>
        <taxon>Clostridia</taxon>
        <taxon>Eubacteriales</taxon>
        <taxon>Oscillospiraceae</taxon>
        <taxon>Allofournierella</taxon>
    </lineage>
</organism>
<protein>
    <recommendedName>
        <fullName evidence="6">Cohesin domain-containing protein</fullName>
    </recommendedName>
</protein>
<feature type="region of interest" description="Disordered" evidence="1">
    <location>
        <begin position="171"/>
        <end position="314"/>
    </location>
</feature>
<gene>
    <name evidence="4" type="ORF">H9882_07380</name>
</gene>
<feature type="signal peptide" evidence="3">
    <location>
        <begin position="1"/>
        <end position="24"/>
    </location>
</feature>